<dbReference type="Pfam" id="PF08459">
    <property type="entry name" value="UvrC_RNaseH_dom"/>
    <property type="match status" value="1"/>
</dbReference>
<dbReference type="GO" id="GO:0006289">
    <property type="term" value="P:nucleotide-excision repair"/>
    <property type="evidence" value="ECO:0007669"/>
    <property type="project" value="InterPro"/>
</dbReference>
<dbReference type="InterPro" id="IPR000305">
    <property type="entry name" value="GIY-YIG_endonuc"/>
</dbReference>
<dbReference type="Pfam" id="PF22920">
    <property type="entry name" value="UvrC_RNaseH"/>
    <property type="match status" value="1"/>
</dbReference>
<dbReference type="SMART" id="SM00465">
    <property type="entry name" value="GIYc"/>
    <property type="match status" value="1"/>
</dbReference>
<keyword evidence="5" id="KW-0234">DNA repair</keyword>
<evidence type="ECO:0000259" key="7">
    <source>
        <dbReference type="PROSITE" id="PS50164"/>
    </source>
</evidence>
<dbReference type="GO" id="GO:0009380">
    <property type="term" value="C:excinuclease repair complex"/>
    <property type="evidence" value="ECO:0007669"/>
    <property type="project" value="InterPro"/>
</dbReference>
<dbReference type="SUPFAM" id="SSF82771">
    <property type="entry name" value="GIY-YIG endonuclease"/>
    <property type="match status" value="1"/>
</dbReference>
<dbReference type="InterPro" id="IPR047296">
    <property type="entry name" value="GIY-YIG_UvrC_Cho"/>
</dbReference>
<accession>A0A3B0V360</accession>
<proteinExistence type="inferred from homology"/>
<dbReference type="SUPFAM" id="SSF47781">
    <property type="entry name" value="RuvA domain 2-like"/>
    <property type="match status" value="1"/>
</dbReference>
<dbReference type="Gene3D" id="4.10.860.10">
    <property type="entry name" value="UVR domain"/>
    <property type="match status" value="1"/>
</dbReference>
<feature type="domain" description="UVR" evidence="6">
    <location>
        <begin position="213"/>
        <end position="248"/>
    </location>
</feature>
<dbReference type="Gene3D" id="3.30.420.340">
    <property type="entry name" value="UvrC, RNAse H endonuclease domain"/>
    <property type="match status" value="1"/>
</dbReference>
<dbReference type="GO" id="GO:0009381">
    <property type="term" value="F:excinuclease ABC activity"/>
    <property type="evidence" value="ECO:0007669"/>
    <property type="project" value="InterPro"/>
</dbReference>
<protein>
    <submittedName>
        <fullName evidence="9">Excinuclease ABC subunit C</fullName>
    </submittedName>
</protein>
<dbReference type="Pfam" id="PF14520">
    <property type="entry name" value="HHH_5"/>
    <property type="match status" value="1"/>
</dbReference>
<dbReference type="InterPro" id="IPR036876">
    <property type="entry name" value="UVR_dom_sf"/>
</dbReference>
<dbReference type="PROSITE" id="PS50164">
    <property type="entry name" value="GIY_YIG"/>
    <property type="match status" value="1"/>
</dbReference>
<evidence type="ECO:0000256" key="3">
    <source>
        <dbReference type="ARBA" id="ARBA00022769"/>
    </source>
</evidence>
<keyword evidence="4" id="KW-0267">Excision nuclease</keyword>
<dbReference type="Pfam" id="PF01541">
    <property type="entry name" value="GIY-YIG"/>
    <property type="match status" value="1"/>
</dbReference>
<evidence type="ECO:0000259" key="6">
    <source>
        <dbReference type="PROSITE" id="PS50151"/>
    </source>
</evidence>
<keyword evidence="3" id="KW-0228">DNA excision</keyword>
<organism evidence="9">
    <name type="scientific">hydrothermal vent metagenome</name>
    <dbReference type="NCBI Taxonomy" id="652676"/>
    <lineage>
        <taxon>unclassified sequences</taxon>
        <taxon>metagenomes</taxon>
        <taxon>ecological metagenomes</taxon>
    </lineage>
</organism>
<evidence type="ECO:0000256" key="5">
    <source>
        <dbReference type="ARBA" id="ARBA00023204"/>
    </source>
</evidence>
<dbReference type="InterPro" id="IPR004791">
    <property type="entry name" value="UvrC"/>
</dbReference>
<name>A0A3B0V360_9ZZZZ</name>
<dbReference type="PANTHER" id="PTHR30562:SF1">
    <property type="entry name" value="UVRABC SYSTEM PROTEIN C"/>
    <property type="match status" value="1"/>
</dbReference>
<dbReference type="FunFam" id="3.40.1440.10:FF:000001">
    <property type="entry name" value="UvrABC system protein C"/>
    <property type="match status" value="1"/>
</dbReference>
<evidence type="ECO:0000256" key="2">
    <source>
        <dbReference type="ARBA" id="ARBA00022763"/>
    </source>
</evidence>
<dbReference type="EMBL" id="UOEX01000022">
    <property type="protein sequence ID" value="VAW33192.1"/>
    <property type="molecule type" value="Genomic_DNA"/>
</dbReference>
<dbReference type="NCBIfam" id="NF001824">
    <property type="entry name" value="PRK00558.1-5"/>
    <property type="match status" value="1"/>
</dbReference>
<sequence>MVKNKKNEKDEQPLNASFIAGLPHEAGIYMMKDGEGGVIYVGKARDLKRRLSSYLRYLGDKGTKTGVMLAHARHIETIVTATEKEALILEASLIKRHKPKYNIILRDDKNYPFIKVTVDEEWPRLLVVRRRRRDKARYFGPFSSASAMWETIRLLNRFFPLRRCKGRDLRPRKRACLNYQMRSCLAPCLGMTNRDEYLAVVSNVLLILGGRNQELVKRLRHDMEAAAADLQFERAAGLRDQITALGKTMERQVIAAGHHRDEDVFALVRRNGAAALAVLLVRDGVLNGHHSYFIAQPGEDDEELLAEVLARFYAEYPVPAEILLPWQPAGSGVLREWLVEERRGAVAFKLPKRGDLKQLLIMAEKNASRVFVEQDRVKDAWLNLGQETRKRLSLPQIPERITCMDISNIGGRQTVGAVVNFWQGEKEGTRYRHYKIERPDGRPDDYASMTEVMSRHLKRAAAEGYLPDLLLVDGGKGQLNAARTVLGALSLEREVELAGIAKEHHDEGEKIFRPGRKNPLKIAQNSPVLLLLMRIRDEAHRFGITFHRKWRLKEAMSSPLDAIAGVGKVRKEALLKSLGSLQRLKAASREELAAIPGIGPQLAHKLWLTLREDAQQEDKKTRNPLQDAG</sequence>
<dbReference type="Pfam" id="PF02151">
    <property type="entry name" value="UVR"/>
    <property type="match status" value="1"/>
</dbReference>
<dbReference type="InterPro" id="IPR038476">
    <property type="entry name" value="UvrC_RNase_H_dom_sf"/>
</dbReference>
<dbReference type="AlphaFoldDB" id="A0A3B0V360"/>
<dbReference type="NCBIfam" id="TIGR00194">
    <property type="entry name" value="uvrC"/>
    <property type="match status" value="1"/>
</dbReference>
<dbReference type="InterPro" id="IPR001162">
    <property type="entry name" value="UvrC_RNase_H_dom"/>
</dbReference>
<dbReference type="Gene3D" id="3.40.1440.10">
    <property type="entry name" value="GIY-YIG endonuclease"/>
    <property type="match status" value="1"/>
</dbReference>
<dbReference type="InterPro" id="IPR001943">
    <property type="entry name" value="UVR_dom"/>
</dbReference>
<dbReference type="InterPro" id="IPR010994">
    <property type="entry name" value="RuvA_2-like"/>
</dbReference>
<dbReference type="PROSITE" id="PS50165">
    <property type="entry name" value="UVRC"/>
    <property type="match status" value="1"/>
</dbReference>
<keyword evidence="2" id="KW-0227">DNA damage</keyword>
<dbReference type="SUPFAM" id="SSF46600">
    <property type="entry name" value="C-terminal UvrC-binding domain of UvrB"/>
    <property type="match status" value="1"/>
</dbReference>
<evidence type="ECO:0000313" key="9">
    <source>
        <dbReference type="EMBL" id="VAW33192.1"/>
    </source>
</evidence>
<dbReference type="Gene3D" id="1.10.150.20">
    <property type="entry name" value="5' to 3' exonuclease, C-terminal subdomain"/>
    <property type="match status" value="1"/>
</dbReference>
<dbReference type="InterPro" id="IPR050066">
    <property type="entry name" value="UvrABC_protein_C"/>
</dbReference>
<gene>
    <name evidence="9" type="ORF">MNBD_DELTA03-605</name>
</gene>
<keyword evidence="1" id="KW-0963">Cytoplasm</keyword>
<evidence type="ECO:0000259" key="8">
    <source>
        <dbReference type="PROSITE" id="PS50165"/>
    </source>
</evidence>
<evidence type="ECO:0000256" key="4">
    <source>
        <dbReference type="ARBA" id="ARBA00022881"/>
    </source>
</evidence>
<dbReference type="InterPro" id="IPR035901">
    <property type="entry name" value="GIY-YIG_endonuc_sf"/>
</dbReference>
<feature type="domain" description="GIY-YIG" evidence="7">
    <location>
        <begin position="24"/>
        <end position="103"/>
    </location>
</feature>
<dbReference type="HAMAP" id="MF_00203">
    <property type="entry name" value="UvrC"/>
    <property type="match status" value="1"/>
</dbReference>
<reference evidence="9" key="1">
    <citation type="submission" date="2018-06" db="EMBL/GenBank/DDBJ databases">
        <authorList>
            <person name="Zhirakovskaya E."/>
        </authorList>
    </citation>
    <scope>NUCLEOTIDE SEQUENCE</scope>
</reference>
<dbReference type="PANTHER" id="PTHR30562">
    <property type="entry name" value="UVRC/OXIDOREDUCTASE"/>
    <property type="match status" value="1"/>
</dbReference>
<dbReference type="CDD" id="cd10434">
    <property type="entry name" value="GIY-YIG_UvrC_Cho"/>
    <property type="match status" value="1"/>
</dbReference>
<feature type="domain" description="UvrC family homology region profile" evidence="8">
    <location>
        <begin position="264"/>
        <end position="486"/>
    </location>
</feature>
<evidence type="ECO:0000256" key="1">
    <source>
        <dbReference type="ARBA" id="ARBA00022490"/>
    </source>
</evidence>
<dbReference type="PROSITE" id="PS50151">
    <property type="entry name" value="UVR"/>
    <property type="match status" value="1"/>
</dbReference>